<dbReference type="Proteomes" id="UP001228690">
    <property type="component" value="Chromosome"/>
</dbReference>
<accession>A0ABY8MJC0</accession>
<evidence type="ECO:0000313" key="9">
    <source>
        <dbReference type="Proteomes" id="UP001228690"/>
    </source>
</evidence>
<evidence type="ECO:0000256" key="6">
    <source>
        <dbReference type="ARBA" id="ARBA00023136"/>
    </source>
</evidence>
<keyword evidence="6 7" id="KW-0472">Membrane</keyword>
<gene>
    <name evidence="8" type="ORF">P0082_04480</name>
</gene>
<feature type="transmembrane region" description="Helical" evidence="7">
    <location>
        <begin position="171"/>
        <end position="192"/>
    </location>
</feature>
<feature type="transmembrane region" description="Helical" evidence="7">
    <location>
        <begin position="270"/>
        <end position="291"/>
    </location>
</feature>
<dbReference type="EMBL" id="CP123443">
    <property type="protein sequence ID" value="WGK70122.1"/>
    <property type="molecule type" value="Genomic_DNA"/>
</dbReference>
<keyword evidence="9" id="KW-1185">Reference proteome</keyword>
<organism evidence="8 9">
    <name type="scientific">Candidatus Haliotispira prima</name>
    <dbReference type="NCBI Taxonomy" id="3034016"/>
    <lineage>
        <taxon>Bacteria</taxon>
        <taxon>Pseudomonadati</taxon>
        <taxon>Spirochaetota</taxon>
        <taxon>Spirochaetia</taxon>
        <taxon>Spirochaetales</taxon>
        <taxon>Spirochaetaceae</taxon>
        <taxon>Candidatus Haliotispira</taxon>
    </lineage>
</organism>
<feature type="transmembrane region" description="Helical" evidence="7">
    <location>
        <begin position="42"/>
        <end position="69"/>
    </location>
</feature>
<dbReference type="InterPro" id="IPR007140">
    <property type="entry name" value="DUF350"/>
</dbReference>
<proteinExistence type="inferred from homology"/>
<comment type="similarity">
    <text evidence="2">Belongs to the UPF0719 family.</text>
</comment>
<evidence type="ECO:0000256" key="7">
    <source>
        <dbReference type="SAM" id="Phobius"/>
    </source>
</evidence>
<feature type="transmembrane region" description="Helical" evidence="7">
    <location>
        <begin position="242"/>
        <end position="264"/>
    </location>
</feature>
<keyword evidence="5 7" id="KW-1133">Transmembrane helix</keyword>
<evidence type="ECO:0000256" key="4">
    <source>
        <dbReference type="ARBA" id="ARBA00022692"/>
    </source>
</evidence>
<keyword evidence="4 7" id="KW-0812">Transmembrane</keyword>
<keyword evidence="3" id="KW-1003">Cell membrane</keyword>
<sequence>MNEQISNGQTFWGSLQQSITGIFSPNATGADGLSGMADWYDWFWALANLELILQIVLVFGLLLLGRYIYDLVTPFSLAEVLTTRDNKALSVSFGCYLGGLAIVIVGVYSSPSSSTLAAEVSYWKSLLYNLSDTFFWGVIAICLLLLAQILNNHFILSRFDNYRQIVERRNLAVGVAEGASYIASALLIYGVMQGANEHFLLDILLTLFYFVLGQAALILYTRIFIAVRRKVWDFHREMAQQNVAAALSFAFSLISFALIISAYIANFFSIYGLLLSAILSIIYLFLLHILIDKLFFPKVPLHGEIAQDQNWGATLIEGFLLLGLSVVGVVAFSAYVVA</sequence>
<evidence type="ECO:0000256" key="5">
    <source>
        <dbReference type="ARBA" id="ARBA00022989"/>
    </source>
</evidence>
<evidence type="ECO:0000256" key="2">
    <source>
        <dbReference type="ARBA" id="ARBA00005779"/>
    </source>
</evidence>
<comment type="subcellular location">
    <subcellularLocation>
        <location evidence="1">Cell membrane</location>
        <topology evidence="1">Multi-pass membrane protein</topology>
    </subcellularLocation>
</comment>
<feature type="transmembrane region" description="Helical" evidence="7">
    <location>
        <begin position="133"/>
        <end position="150"/>
    </location>
</feature>
<evidence type="ECO:0000313" key="8">
    <source>
        <dbReference type="EMBL" id="WGK70122.1"/>
    </source>
</evidence>
<name>A0ABY8MJC0_9SPIO</name>
<feature type="transmembrane region" description="Helical" evidence="7">
    <location>
        <begin position="89"/>
        <end position="108"/>
    </location>
</feature>
<evidence type="ECO:0000256" key="1">
    <source>
        <dbReference type="ARBA" id="ARBA00004651"/>
    </source>
</evidence>
<dbReference type="Pfam" id="PF03994">
    <property type="entry name" value="DUF350"/>
    <property type="match status" value="2"/>
</dbReference>
<protein>
    <submittedName>
        <fullName evidence="8">DUF350 domain-containing protein</fullName>
    </submittedName>
</protein>
<dbReference type="PANTHER" id="PTHR40043">
    <property type="entry name" value="UPF0719 INNER MEMBRANE PROTEIN YJFL"/>
    <property type="match status" value="1"/>
</dbReference>
<reference evidence="8 9" key="1">
    <citation type="submission" date="2023-04" db="EMBL/GenBank/DDBJ databases">
        <title>Spirochaete genome identified in red abalone sample constitutes a novel genus.</title>
        <authorList>
            <person name="Sharma S.P."/>
            <person name="Purcell C.M."/>
            <person name="Hyde J.R."/>
            <person name="Severin A.J."/>
        </authorList>
    </citation>
    <scope>NUCLEOTIDE SEQUENCE [LARGE SCALE GENOMIC DNA]</scope>
    <source>
        <strain evidence="8 9">SP-2023</strain>
    </source>
</reference>
<feature type="transmembrane region" description="Helical" evidence="7">
    <location>
        <begin position="312"/>
        <end position="337"/>
    </location>
</feature>
<dbReference type="RefSeq" id="WP_326928329.1">
    <property type="nucleotide sequence ID" value="NZ_CP123443.1"/>
</dbReference>
<dbReference type="PANTHER" id="PTHR40043:SF1">
    <property type="entry name" value="UPF0719 INNER MEMBRANE PROTEIN YJFL"/>
    <property type="match status" value="1"/>
</dbReference>
<evidence type="ECO:0000256" key="3">
    <source>
        <dbReference type="ARBA" id="ARBA00022475"/>
    </source>
</evidence>
<feature type="transmembrane region" description="Helical" evidence="7">
    <location>
        <begin position="198"/>
        <end position="221"/>
    </location>
</feature>